<dbReference type="AlphaFoldDB" id="M4B672"/>
<dbReference type="EMBL" id="JH598543">
    <property type="status" value="NOT_ANNOTATED_CDS"/>
    <property type="molecule type" value="Genomic_DNA"/>
</dbReference>
<dbReference type="EnsemblProtists" id="HpaT801773">
    <property type="protein sequence ID" value="HpaP801773"/>
    <property type="gene ID" value="HpaG801773"/>
</dbReference>
<feature type="region of interest" description="Disordered" evidence="1">
    <location>
        <begin position="163"/>
        <end position="185"/>
    </location>
</feature>
<reference evidence="2" key="2">
    <citation type="submission" date="2015-06" db="UniProtKB">
        <authorList>
            <consortium name="EnsemblProtists"/>
        </authorList>
    </citation>
    <scope>IDENTIFICATION</scope>
    <source>
        <strain evidence="2">Emoy2</strain>
    </source>
</reference>
<evidence type="ECO:0000313" key="2">
    <source>
        <dbReference type="EnsemblProtists" id="HpaP801773"/>
    </source>
</evidence>
<organism evidence="2 3">
    <name type="scientific">Hyaloperonospora arabidopsidis (strain Emoy2)</name>
    <name type="common">Downy mildew agent</name>
    <name type="synonym">Peronospora arabidopsidis</name>
    <dbReference type="NCBI Taxonomy" id="559515"/>
    <lineage>
        <taxon>Eukaryota</taxon>
        <taxon>Sar</taxon>
        <taxon>Stramenopiles</taxon>
        <taxon>Oomycota</taxon>
        <taxon>Peronosporomycetes</taxon>
        <taxon>Peronosporales</taxon>
        <taxon>Peronosporaceae</taxon>
        <taxon>Hyaloperonospora</taxon>
    </lineage>
</organism>
<protein>
    <submittedName>
        <fullName evidence="2">Uncharacterized protein</fullName>
    </submittedName>
</protein>
<sequence>MGDKATNASRNSAFDLVQGAHEKLTRLACDSPSSTVAEPRKRLLSKADGGQTNDDGTLVSSAETLLSPPSVPVKNVEEMVAIGSDKKLDQHLISTPDVSAVDEIVSPFKNSILARRRCFSTPHEARSGVAAGGSLAPAAKEMENARCLPEEWGTKVARSQQVVRSRSRARFEKRKSGHSQSDHRSTVIDDITEMTSATDADNYPFAHEQPEHEMDNDIGSVKFVVADEDYPGLLSSNEDEETSEDVTSGESSMDEEMLMIIPAEFQTARSFDEDNSTLSLHPVAGLLDSLRVEQPDKDRVVETLEAMKEALEMSTARIIVDREGLLTLMELVWRDYSEACTMHALGYCSQSPASTLTLWQLWLSRNS</sequence>
<dbReference type="Proteomes" id="UP000011713">
    <property type="component" value="Unassembled WGS sequence"/>
</dbReference>
<dbReference type="InParanoid" id="M4B672"/>
<feature type="region of interest" description="Disordered" evidence="1">
    <location>
        <begin position="232"/>
        <end position="253"/>
    </location>
</feature>
<dbReference type="STRING" id="559515.M4B672"/>
<accession>M4B672</accession>
<evidence type="ECO:0000313" key="3">
    <source>
        <dbReference type="Proteomes" id="UP000011713"/>
    </source>
</evidence>
<evidence type="ECO:0000256" key="1">
    <source>
        <dbReference type="SAM" id="MobiDB-lite"/>
    </source>
</evidence>
<dbReference type="eggNOG" id="KOG0548">
    <property type="taxonomic scope" value="Eukaryota"/>
</dbReference>
<feature type="compositionally biased region" description="Polar residues" evidence="1">
    <location>
        <begin position="50"/>
        <end position="63"/>
    </location>
</feature>
<name>M4B672_HYAAE</name>
<feature type="compositionally biased region" description="Basic residues" evidence="1">
    <location>
        <begin position="165"/>
        <end position="177"/>
    </location>
</feature>
<feature type="region of interest" description="Disordered" evidence="1">
    <location>
        <begin position="30"/>
        <end position="63"/>
    </location>
</feature>
<proteinExistence type="predicted"/>
<dbReference type="VEuPathDB" id="FungiDB:HpaG801773"/>
<dbReference type="HOGENOM" id="CLU_755354_0_0_1"/>
<reference evidence="3" key="1">
    <citation type="journal article" date="2010" name="Science">
        <title>Signatures of adaptation to obligate biotrophy in the Hyaloperonospora arabidopsidis genome.</title>
        <authorList>
            <person name="Baxter L."/>
            <person name="Tripathy S."/>
            <person name="Ishaque N."/>
            <person name="Boot N."/>
            <person name="Cabral A."/>
            <person name="Kemen E."/>
            <person name="Thines M."/>
            <person name="Ah-Fong A."/>
            <person name="Anderson R."/>
            <person name="Badejoko W."/>
            <person name="Bittner-Eddy P."/>
            <person name="Boore J.L."/>
            <person name="Chibucos M.C."/>
            <person name="Coates M."/>
            <person name="Dehal P."/>
            <person name="Delehaunty K."/>
            <person name="Dong S."/>
            <person name="Downton P."/>
            <person name="Dumas B."/>
            <person name="Fabro G."/>
            <person name="Fronick C."/>
            <person name="Fuerstenberg S.I."/>
            <person name="Fulton L."/>
            <person name="Gaulin E."/>
            <person name="Govers F."/>
            <person name="Hughes L."/>
            <person name="Humphray S."/>
            <person name="Jiang R.H."/>
            <person name="Judelson H."/>
            <person name="Kamoun S."/>
            <person name="Kyung K."/>
            <person name="Meijer H."/>
            <person name="Minx P."/>
            <person name="Morris P."/>
            <person name="Nelson J."/>
            <person name="Phuntumart V."/>
            <person name="Qutob D."/>
            <person name="Rehmany A."/>
            <person name="Rougon-Cardoso A."/>
            <person name="Ryden P."/>
            <person name="Torto-Alalibo T."/>
            <person name="Studholme D."/>
            <person name="Wang Y."/>
            <person name="Win J."/>
            <person name="Wood J."/>
            <person name="Clifton S.W."/>
            <person name="Rogers J."/>
            <person name="Van den Ackerveken G."/>
            <person name="Jones J.D."/>
            <person name="McDowell J.M."/>
            <person name="Beynon J."/>
            <person name="Tyler B.M."/>
        </authorList>
    </citation>
    <scope>NUCLEOTIDE SEQUENCE [LARGE SCALE GENOMIC DNA]</scope>
    <source>
        <strain evidence="3">Emoy2</strain>
    </source>
</reference>
<keyword evidence="3" id="KW-1185">Reference proteome</keyword>